<dbReference type="Pfam" id="PF02384">
    <property type="entry name" value="N6_Mtase"/>
    <property type="match status" value="1"/>
</dbReference>
<dbReference type="Proteomes" id="UP000198716">
    <property type="component" value="Unassembled WGS sequence"/>
</dbReference>
<dbReference type="GO" id="GO:0003677">
    <property type="term" value="F:DNA binding"/>
    <property type="evidence" value="ECO:0007669"/>
    <property type="project" value="UniProtKB-KW"/>
</dbReference>
<keyword evidence="2" id="KW-0238">DNA-binding</keyword>
<proteinExistence type="predicted"/>
<keyword evidence="4" id="KW-0489">Methyltransferase</keyword>
<dbReference type="CDD" id="cd02440">
    <property type="entry name" value="AdoMet_MTases"/>
    <property type="match status" value="1"/>
</dbReference>
<dbReference type="PANTHER" id="PTHR42998:SF1">
    <property type="entry name" value="TYPE I RESTRICTION ENZYME HINDI METHYLASE SUBUNIT"/>
    <property type="match status" value="1"/>
</dbReference>
<dbReference type="GO" id="GO:0008170">
    <property type="term" value="F:N-methyltransferase activity"/>
    <property type="evidence" value="ECO:0007669"/>
    <property type="project" value="InterPro"/>
</dbReference>
<dbReference type="AlphaFoldDB" id="A0A1I1YXX6"/>
<dbReference type="PRINTS" id="PR00507">
    <property type="entry name" value="N12N6MTFRASE"/>
</dbReference>
<dbReference type="Gene3D" id="3.40.50.150">
    <property type="entry name" value="Vaccinia Virus protein VP39"/>
    <property type="match status" value="1"/>
</dbReference>
<dbReference type="GO" id="GO:0032259">
    <property type="term" value="P:methylation"/>
    <property type="evidence" value="ECO:0007669"/>
    <property type="project" value="UniProtKB-KW"/>
</dbReference>
<evidence type="ECO:0000259" key="3">
    <source>
        <dbReference type="Pfam" id="PF02384"/>
    </source>
</evidence>
<dbReference type="InterPro" id="IPR029063">
    <property type="entry name" value="SAM-dependent_MTases_sf"/>
</dbReference>
<evidence type="ECO:0000256" key="1">
    <source>
        <dbReference type="ARBA" id="ARBA00022747"/>
    </source>
</evidence>
<dbReference type="InterPro" id="IPR052916">
    <property type="entry name" value="Type-I_RE_MTase_Subunit"/>
</dbReference>
<dbReference type="InterPro" id="IPR044946">
    <property type="entry name" value="Restrct_endonuc_typeI_TRD_sf"/>
</dbReference>
<dbReference type="SUPFAM" id="SSF53335">
    <property type="entry name" value="S-adenosyl-L-methionine-dependent methyltransferases"/>
    <property type="match status" value="1"/>
</dbReference>
<protein>
    <submittedName>
        <fullName evidence="4">N-6 DNA Methylase</fullName>
    </submittedName>
</protein>
<name>A0A1I1YXX6_9ACTN</name>
<dbReference type="Gene3D" id="3.90.220.20">
    <property type="entry name" value="DNA methylase specificity domains"/>
    <property type="match status" value="1"/>
</dbReference>
<reference evidence="5" key="1">
    <citation type="submission" date="2016-10" db="EMBL/GenBank/DDBJ databases">
        <authorList>
            <person name="Varghese N."/>
            <person name="Submissions S."/>
        </authorList>
    </citation>
    <scope>NUCLEOTIDE SEQUENCE [LARGE SCALE GENOMIC DNA]</scope>
    <source>
        <strain evidence="5">DSM 45004</strain>
    </source>
</reference>
<dbReference type="PROSITE" id="PS00092">
    <property type="entry name" value="N6_MTASE"/>
    <property type="match status" value="1"/>
</dbReference>
<keyword evidence="5" id="KW-1185">Reference proteome</keyword>
<evidence type="ECO:0000256" key="2">
    <source>
        <dbReference type="ARBA" id="ARBA00023125"/>
    </source>
</evidence>
<accession>A0A1I1YXX6</accession>
<keyword evidence="4" id="KW-0808">Transferase</keyword>
<organism evidence="4 5">
    <name type="scientific">Actinopolyspora alba</name>
    <dbReference type="NCBI Taxonomy" id="673379"/>
    <lineage>
        <taxon>Bacteria</taxon>
        <taxon>Bacillati</taxon>
        <taxon>Actinomycetota</taxon>
        <taxon>Actinomycetes</taxon>
        <taxon>Actinopolysporales</taxon>
        <taxon>Actinopolysporaceae</taxon>
        <taxon>Actinopolyspora</taxon>
        <taxon>Actinopolyspora alba group</taxon>
    </lineage>
</organism>
<dbReference type="SUPFAM" id="SSF116734">
    <property type="entry name" value="DNA methylase specificity domain"/>
    <property type="match status" value="1"/>
</dbReference>
<dbReference type="RefSeq" id="WP_092928002.1">
    <property type="nucleotide sequence ID" value="NZ_FOMZ01000009.1"/>
</dbReference>
<dbReference type="InterPro" id="IPR002052">
    <property type="entry name" value="DNA_methylase_N6_adenine_CS"/>
</dbReference>
<evidence type="ECO:0000313" key="4">
    <source>
        <dbReference type="EMBL" id="SFE23023.1"/>
    </source>
</evidence>
<dbReference type="EMBL" id="FOMZ01000009">
    <property type="protein sequence ID" value="SFE23023.1"/>
    <property type="molecule type" value="Genomic_DNA"/>
</dbReference>
<keyword evidence="1" id="KW-0680">Restriction system</keyword>
<evidence type="ECO:0000313" key="5">
    <source>
        <dbReference type="Proteomes" id="UP000198716"/>
    </source>
</evidence>
<dbReference type="PANTHER" id="PTHR42998">
    <property type="entry name" value="TYPE I RESTRICTION ENZYME HINDVIIP M PROTEIN-RELATED"/>
    <property type="match status" value="1"/>
</dbReference>
<dbReference type="InterPro" id="IPR003356">
    <property type="entry name" value="DNA_methylase_A-5"/>
</dbReference>
<gene>
    <name evidence="4" type="ORF">SAMN04487819_109248</name>
</gene>
<dbReference type="GO" id="GO:0009307">
    <property type="term" value="P:DNA restriction-modification system"/>
    <property type="evidence" value="ECO:0007669"/>
    <property type="project" value="UniProtKB-KW"/>
</dbReference>
<sequence>MSDEALVTAAEIARLANVGRAAVSNWRRRYPDFPEPVLGSANNPTFPLEAVRSWLRDQGKLSELPPYDALWRALDAARGDRDVVDLVAQVASHLRDRDSADLPETIRAALDDVGNEDPRELIESLAGMLFDRQQRQHLVTPPELAELMVQLAGTSGTVFDPACGSGNVLRAAADAGAAEVVGQEVEEPLATLAESRLADVTVTVEAADTLRLDLFPDLRADAVVCDPPFGYRDWGHAELSVDPRWKFGIPPKSEPELAWMQHCLAHVKPGGMVVLAMPAGVAGRRPGRSIRQELVRRGVLMAVFALPAGVLMSSGIAVHLWVLRGPDTDGAGPVLLVDTGHHQPARRGQVDWSAIGSEILDAWRAFQQDADVEDIPGRRRVIEPIELLGEDVDFTPARHLPVPPRRVVLAEVESDQAELRRLLNGLTGEWFELREAAPTPRAVTTIGELAKVGALELIRQSSPVDADENGTGSLVLTGRDVAVGADPTLRCIGGAETVPLRPGDVVVPMVAAGEGNTALRVVDTDDWSLGANLFLIRVDEERLDPWFLAGQIRSGDPAPSSTTVSGVHRTNIRRTEIPVTDIDEQRRLGEAFRRLAEWESDLNKAVKLGTRLTRELTNGIAEATLIPGE</sequence>
<feature type="domain" description="DNA methylase adenine-specific" evidence="3">
    <location>
        <begin position="139"/>
        <end position="346"/>
    </location>
</feature>